<dbReference type="Pfam" id="PF12449">
    <property type="entry name" value="DUF3684"/>
    <property type="match status" value="1"/>
</dbReference>
<dbReference type="OrthoDB" id="10031156at2759"/>
<feature type="non-terminal residue" evidence="1">
    <location>
        <position position="1"/>
    </location>
</feature>
<name>A0A9N9NPI7_9GLOM</name>
<accession>A0A9N9NPI7</accession>
<evidence type="ECO:0000313" key="2">
    <source>
        <dbReference type="Proteomes" id="UP000789570"/>
    </source>
</evidence>
<organism evidence="1 2">
    <name type="scientific">Funneliformis caledonium</name>
    <dbReference type="NCBI Taxonomy" id="1117310"/>
    <lineage>
        <taxon>Eukaryota</taxon>
        <taxon>Fungi</taxon>
        <taxon>Fungi incertae sedis</taxon>
        <taxon>Mucoromycota</taxon>
        <taxon>Glomeromycotina</taxon>
        <taxon>Glomeromycetes</taxon>
        <taxon>Glomerales</taxon>
        <taxon>Glomeraceae</taxon>
        <taxon>Funneliformis</taxon>
    </lineage>
</organism>
<keyword evidence="2" id="KW-1185">Reference proteome</keyword>
<dbReference type="PANTHER" id="PTHR47839:SF1">
    <property type="entry name" value="DOMAIN PROTEIN, PUTATIVE (AFU_ORTHOLOGUE AFUA_6G04830)-RELATED"/>
    <property type="match status" value="1"/>
</dbReference>
<protein>
    <submittedName>
        <fullName evidence="1">16425_t:CDS:1</fullName>
    </submittedName>
</protein>
<feature type="non-terminal residue" evidence="1">
    <location>
        <position position="332"/>
    </location>
</feature>
<dbReference type="AlphaFoldDB" id="A0A9N9NPI7"/>
<gene>
    <name evidence="1" type="ORF">FCALED_LOCUS16734</name>
</gene>
<dbReference type="PANTHER" id="PTHR47839">
    <property type="entry name" value="DOMAIN PROTEIN, PUTATIVE (AFU_ORTHOLOGUE AFUA_6G04830)-RELATED"/>
    <property type="match status" value="1"/>
</dbReference>
<reference evidence="1" key="1">
    <citation type="submission" date="2021-06" db="EMBL/GenBank/DDBJ databases">
        <authorList>
            <person name="Kallberg Y."/>
            <person name="Tangrot J."/>
            <person name="Rosling A."/>
        </authorList>
    </citation>
    <scope>NUCLEOTIDE SEQUENCE</scope>
    <source>
        <strain evidence="1">UK204</strain>
    </source>
</reference>
<proteinExistence type="predicted"/>
<dbReference type="EMBL" id="CAJVPQ010021226">
    <property type="protein sequence ID" value="CAG8757867.1"/>
    <property type="molecule type" value="Genomic_DNA"/>
</dbReference>
<evidence type="ECO:0000313" key="1">
    <source>
        <dbReference type="EMBL" id="CAG8757867.1"/>
    </source>
</evidence>
<sequence>LYREFGLPIINWKKTWFRSAPEGIFLIDLGLREYPTLKTILELAASSEPTIREKALKYFIDNFNEKYSRSYDPAKTKVAFLPCLSPGSYAKPLECFINPECTIMNFQAVRQDLRFKVPQLGVRQYPSIEELKSMLTNSPPQDVNKAKEIFEFLASQRGSFNWTILASYNFIPIEDKTRPSGINRTNPRNCYLNRFDQEECLNDFFTFIDFGEKANKFLESCGVRTKPSSVEIAELLVKSSRNIWKSIGKYETYLYILNRIAADYRYTIINQPNLFEKMKKAPILAAIKHDGNNIEYQLTSANNIFINDDEAYQKVFKPLIAPDNDNLKTMYK</sequence>
<dbReference type="Proteomes" id="UP000789570">
    <property type="component" value="Unassembled WGS sequence"/>
</dbReference>
<dbReference type="InterPro" id="IPR022155">
    <property type="entry name" value="DUF3684"/>
</dbReference>
<comment type="caution">
    <text evidence="1">The sequence shown here is derived from an EMBL/GenBank/DDBJ whole genome shotgun (WGS) entry which is preliminary data.</text>
</comment>